<organism evidence="1">
    <name type="scientific">Brassica cretica</name>
    <name type="common">Mustard</name>
    <dbReference type="NCBI Taxonomy" id="69181"/>
    <lineage>
        <taxon>Eukaryota</taxon>
        <taxon>Viridiplantae</taxon>
        <taxon>Streptophyta</taxon>
        <taxon>Embryophyta</taxon>
        <taxon>Tracheophyta</taxon>
        <taxon>Spermatophyta</taxon>
        <taxon>Magnoliopsida</taxon>
        <taxon>eudicotyledons</taxon>
        <taxon>Gunneridae</taxon>
        <taxon>Pentapetalae</taxon>
        <taxon>rosids</taxon>
        <taxon>malvids</taxon>
        <taxon>Brassicales</taxon>
        <taxon>Brassicaceae</taxon>
        <taxon>Brassiceae</taxon>
        <taxon>Brassica</taxon>
    </lineage>
</organism>
<evidence type="ECO:0000313" key="2">
    <source>
        <dbReference type="EMBL" id="KAF3591265.1"/>
    </source>
</evidence>
<dbReference type="EMBL" id="QGKY02002305">
    <property type="protein sequence ID" value="KAF2534258.1"/>
    <property type="molecule type" value="Genomic_DNA"/>
</dbReference>
<keyword evidence="3" id="KW-1185">Reference proteome</keyword>
<dbReference type="EMBL" id="QGKV02000299">
    <property type="protein sequence ID" value="KAF3591265.1"/>
    <property type="molecule type" value="Genomic_DNA"/>
</dbReference>
<evidence type="ECO:0000313" key="1">
    <source>
        <dbReference type="EMBL" id="KAF2534258.1"/>
    </source>
</evidence>
<reference evidence="2 3" key="3">
    <citation type="journal article" date="2020" name="BMC Genomics">
        <title>Intraspecific diversification of the crop wild relative Brassica cretica Lam. using demographic model selection.</title>
        <authorList>
            <person name="Kioukis A."/>
            <person name="Michalopoulou V.A."/>
            <person name="Briers L."/>
            <person name="Pirintsos S."/>
            <person name="Studholme D.J."/>
            <person name="Pavlidis P."/>
            <person name="Sarris P.F."/>
        </authorList>
    </citation>
    <scope>NUCLEOTIDE SEQUENCE [LARGE SCALE GENOMIC DNA]</scope>
    <source>
        <strain evidence="3">cv. PFS-1207/04</strain>
        <strain evidence="2">PFS-1207/04</strain>
    </source>
</reference>
<reference evidence="2" key="2">
    <citation type="submission" date="2019-12" db="EMBL/GenBank/DDBJ databases">
        <authorList>
            <person name="Studholme D.J."/>
            <person name="Sarris P."/>
        </authorList>
    </citation>
    <scope>NUCLEOTIDE SEQUENCE</scope>
    <source>
        <strain evidence="2">PFS-1207/04</strain>
        <tissue evidence="2">Leaf</tissue>
    </source>
</reference>
<dbReference type="Proteomes" id="UP000266723">
    <property type="component" value="Unassembled WGS sequence"/>
</dbReference>
<accession>A0A3N6PMC9</accession>
<evidence type="ECO:0000313" key="3">
    <source>
        <dbReference type="Proteomes" id="UP000266723"/>
    </source>
</evidence>
<proteinExistence type="predicted"/>
<reference evidence="1" key="1">
    <citation type="submission" date="2019-12" db="EMBL/GenBank/DDBJ databases">
        <title>Genome sequencing and annotation of Brassica cretica.</title>
        <authorList>
            <person name="Studholme D.J."/>
            <person name="Sarris P.F."/>
        </authorList>
    </citation>
    <scope>NUCLEOTIDE SEQUENCE</scope>
    <source>
        <strain evidence="1">PFS-102/07</strain>
        <tissue evidence="1">Leaf</tissue>
    </source>
</reference>
<name>A0A3N6PMC9_BRACR</name>
<sequence>MLELGGEAIGGGVKAQAGNGAGSCGVAVGGEAIGGGVVAQACYGAGGGGVAVGGEAISGGYHVLESIQKYLWPHLCKFDKRTL</sequence>
<dbReference type="AlphaFoldDB" id="A0A3N6PMC9"/>
<protein>
    <submittedName>
        <fullName evidence="1">Uncharacterized protein</fullName>
    </submittedName>
</protein>
<comment type="caution">
    <text evidence="1">The sequence shown here is derived from an EMBL/GenBank/DDBJ whole genome shotgun (WGS) entry which is preliminary data.</text>
</comment>
<gene>
    <name evidence="2" type="ORF">DY000_02027534</name>
    <name evidence="1" type="ORF">F2Q70_00033256</name>
</gene>